<name>A0ABY8Q202_9RHOB</name>
<gene>
    <name evidence="2" type="ORF">QF092_11105</name>
</gene>
<feature type="chain" id="PRO_5046251568" evidence="1">
    <location>
        <begin position="32"/>
        <end position="193"/>
    </location>
</feature>
<accession>A0ABY8Q202</accession>
<keyword evidence="1" id="KW-0732">Signal</keyword>
<feature type="signal peptide" evidence="1">
    <location>
        <begin position="1"/>
        <end position="31"/>
    </location>
</feature>
<dbReference type="RefSeq" id="WP_281463964.1">
    <property type="nucleotide sequence ID" value="NZ_CP124535.1"/>
</dbReference>
<keyword evidence="3" id="KW-1185">Reference proteome</keyword>
<evidence type="ECO:0000256" key="1">
    <source>
        <dbReference type="SAM" id="SignalP"/>
    </source>
</evidence>
<dbReference type="PROSITE" id="PS51257">
    <property type="entry name" value="PROKAR_LIPOPROTEIN"/>
    <property type="match status" value="1"/>
</dbReference>
<reference evidence="2 3" key="1">
    <citation type="submission" date="2023-04" db="EMBL/GenBank/DDBJ databases">
        <title>YMD61, complete Genome.</title>
        <authorList>
            <person name="Zhang J."/>
        </authorList>
    </citation>
    <scope>NUCLEOTIDE SEQUENCE [LARGE SCALE GENOMIC DNA]</scope>
    <source>
        <strain evidence="2 3">YMD61</strain>
    </source>
</reference>
<sequence length="193" mass="18807">MQDRWGRSVAGLAGLLLLAACVTNGAGPRSAALLDGAIVAAAPAGYCLAPGVGRRSDDSAVVLMGRCTATSGADPAVLTLSVGPAGSAGAMAAGGAGLAAYFTSAEGRAALSRRGRAGDISVLSAVGEGDAFLLHVRDAAVGDYWRAVTGIRGRLVTVSASGPEGQALPEGKGRALVEAAVGALRRANQGPAG</sequence>
<evidence type="ECO:0000313" key="2">
    <source>
        <dbReference type="EMBL" id="WGV14834.1"/>
    </source>
</evidence>
<evidence type="ECO:0000313" key="3">
    <source>
        <dbReference type="Proteomes" id="UP001230978"/>
    </source>
</evidence>
<proteinExistence type="predicted"/>
<dbReference type="Proteomes" id="UP001230978">
    <property type="component" value="Chromosome"/>
</dbReference>
<dbReference type="EMBL" id="CP124535">
    <property type="protein sequence ID" value="WGV14834.1"/>
    <property type="molecule type" value="Genomic_DNA"/>
</dbReference>
<organism evidence="2 3">
    <name type="scientific">Fuscovulum ytuae</name>
    <dbReference type="NCBI Taxonomy" id="3042299"/>
    <lineage>
        <taxon>Bacteria</taxon>
        <taxon>Pseudomonadati</taxon>
        <taxon>Pseudomonadota</taxon>
        <taxon>Alphaproteobacteria</taxon>
        <taxon>Rhodobacterales</taxon>
        <taxon>Paracoccaceae</taxon>
        <taxon>Fuscovulum</taxon>
    </lineage>
</organism>
<protein>
    <submittedName>
        <fullName evidence="2">Cation transport ATPase</fullName>
    </submittedName>
</protein>